<keyword evidence="1" id="KW-0732">Signal</keyword>
<dbReference type="HOGENOM" id="CLU_101896_0_0_1"/>
<accession>L2GQ24</accession>
<evidence type="ECO:0000313" key="3">
    <source>
        <dbReference type="Proteomes" id="UP000011082"/>
    </source>
</evidence>
<feature type="signal peptide" evidence="1">
    <location>
        <begin position="1"/>
        <end position="22"/>
    </location>
</feature>
<name>L2GQ24_VITCO</name>
<evidence type="ECO:0000313" key="2">
    <source>
        <dbReference type="EMBL" id="ELA42704.1"/>
    </source>
</evidence>
<dbReference type="RefSeq" id="XP_007603472.1">
    <property type="nucleotide sequence ID" value="XM_007603410.1"/>
</dbReference>
<sequence length="238" mass="27638">MKRGVLSQVIVFTNLLLLHATGQPQQESALRKFYNEYKVYKTKIDNIYDHFCEEECMNEWGYIDFQNKVDPLLNIMKRRCRSTAEIQNIDFTEDLSVVKAHFEELLKTGVLFKEILTHDPKNDPSLANFSKDAKDRLNVCNLILALANRFCDADNIDKFFTLLHDAIISDFKSLGVGGETFNDIKKNIDQLFTDMKAACEQVQKYIGMGNKKRLENIKFITDVPQVVGERQYTHRWLV</sequence>
<feature type="chain" id="PRO_5003960181" evidence="1">
    <location>
        <begin position="23"/>
        <end position="238"/>
    </location>
</feature>
<dbReference type="Proteomes" id="UP000011082">
    <property type="component" value="Unassembled WGS sequence"/>
</dbReference>
<evidence type="ECO:0000256" key="1">
    <source>
        <dbReference type="SAM" id="SignalP"/>
    </source>
</evidence>
<reference evidence="3" key="1">
    <citation type="submission" date="2011-05" db="EMBL/GenBank/DDBJ databases">
        <title>The genome sequence of Vittaforma corneae strain ATCC 50505.</title>
        <authorList>
            <consortium name="The Broad Institute Genome Sequencing Platform"/>
            <person name="Cuomo C."/>
            <person name="Didier E."/>
            <person name="Bowers L."/>
            <person name="Young S.K."/>
            <person name="Zeng Q."/>
            <person name="Gargeya S."/>
            <person name="Fitzgerald M."/>
            <person name="Haas B."/>
            <person name="Abouelleil A."/>
            <person name="Alvarado L."/>
            <person name="Arachchi H.M."/>
            <person name="Berlin A."/>
            <person name="Chapman S.B."/>
            <person name="Gearin G."/>
            <person name="Goldberg J."/>
            <person name="Griggs A."/>
            <person name="Gujja S."/>
            <person name="Hansen M."/>
            <person name="Heiman D."/>
            <person name="Howarth C."/>
            <person name="Larimer J."/>
            <person name="Lui A."/>
            <person name="MacDonald P.J.P."/>
            <person name="McCowen C."/>
            <person name="Montmayeur A."/>
            <person name="Murphy C."/>
            <person name="Neiman D."/>
            <person name="Pearson M."/>
            <person name="Priest M."/>
            <person name="Roberts A."/>
            <person name="Saif S."/>
            <person name="Shea T."/>
            <person name="Sisk P."/>
            <person name="Stolte C."/>
            <person name="Sykes S."/>
            <person name="Wortman J."/>
            <person name="Nusbaum C."/>
            <person name="Birren B."/>
        </authorList>
    </citation>
    <scope>NUCLEOTIDE SEQUENCE [LARGE SCALE GENOMIC DNA]</scope>
    <source>
        <strain evidence="3">ATCC 50505</strain>
    </source>
</reference>
<dbReference type="EMBL" id="JH370130">
    <property type="protein sequence ID" value="ELA42704.1"/>
    <property type="molecule type" value="Genomic_DNA"/>
</dbReference>
<keyword evidence="3" id="KW-1185">Reference proteome</keyword>
<gene>
    <name evidence="2" type="ORF">VICG_00019</name>
</gene>
<proteinExistence type="predicted"/>
<protein>
    <submittedName>
        <fullName evidence="2">Uncharacterized protein</fullName>
    </submittedName>
</protein>
<dbReference type="AlphaFoldDB" id="L2GQ24"/>
<dbReference type="GeneID" id="19880737"/>
<dbReference type="InParanoid" id="L2GQ24"/>
<dbReference type="VEuPathDB" id="MicrosporidiaDB:VICG_00019"/>
<organism evidence="2 3">
    <name type="scientific">Vittaforma corneae (strain ATCC 50505)</name>
    <name type="common">Microsporidian parasite</name>
    <name type="synonym">Nosema corneum</name>
    <dbReference type="NCBI Taxonomy" id="993615"/>
    <lineage>
        <taxon>Eukaryota</taxon>
        <taxon>Fungi</taxon>
        <taxon>Fungi incertae sedis</taxon>
        <taxon>Microsporidia</taxon>
        <taxon>Nosematidae</taxon>
        <taxon>Vittaforma</taxon>
    </lineage>
</organism>